<accession>C4A0C9</accession>
<organism>
    <name type="scientific">Branchiostoma floridae</name>
    <name type="common">Florida lancelet</name>
    <name type="synonym">Amphioxus</name>
    <dbReference type="NCBI Taxonomy" id="7739"/>
    <lineage>
        <taxon>Eukaryota</taxon>
        <taxon>Metazoa</taxon>
        <taxon>Chordata</taxon>
        <taxon>Cephalochordata</taxon>
        <taxon>Leptocardii</taxon>
        <taxon>Amphioxiformes</taxon>
        <taxon>Branchiostomatidae</taxon>
        <taxon>Branchiostoma</taxon>
    </lineage>
</organism>
<gene>
    <name evidence="1" type="ORF">BRAFLDRAFT_111271</name>
</gene>
<evidence type="ECO:0008006" key="2">
    <source>
        <dbReference type="Google" id="ProtNLM"/>
    </source>
</evidence>
<dbReference type="AlphaFoldDB" id="C4A0C9"/>
<name>C4A0C9_BRAFL</name>
<reference evidence="1" key="1">
    <citation type="journal article" date="2008" name="Nature">
        <title>The amphioxus genome and the evolution of the chordate karyotype.</title>
        <authorList>
            <consortium name="US DOE Joint Genome Institute (JGI-PGF)"/>
            <person name="Putnam N.H."/>
            <person name="Butts T."/>
            <person name="Ferrier D.E.K."/>
            <person name="Furlong R.F."/>
            <person name="Hellsten U."/>
            <person name="Kawashima T."/>
            <person name="Robinson-Rechavi M."/>
            <person name="Shoguchi E."/>
            <person name="Terry A."/>
            <person name="Yu J.-K."/>
            <person name="Benito-Gutierrez E.L."/>
            <person name="Dubchak I."/>
            <person name="Garcia-Fernandez J."/>
            <person name="Gibson-Brown J.J."/>
            <person name="Grigoriev I.V."/>
            <person name="Horton A.C."/>
            <person name="de Jong P.J."/>
            <person name="Jurka J."/>
            <person name="Kapitonov V.V."/>
            <person name="Kohara Y."/>
            <person name="Kuroki Y."/>
            <person name="Lindquist E."/>
            <person name="Lucas S."/>
            <person name="Osoegawa K."/>
            <person name="Pennacchio L.A."/>
            <person name="Salamov A.A."/>
            <person name="Satou Y."/>
            <person name="Sauka-Spengler T."/>
            <person name="Schmutz J."/>
            <person name="Shin-I T."/>
            <person name="Toyoda A."/>
            <person name="Bronner-Fraser M."/>
            <person name="Fujiyama A."/>
            <person name="Holland L.Z."/>
            <person name="Holland P.W.H."/>
            <person name="Satoh N."/>
            <person name="Rokhsar D.S."/>
        </authorList>
    </citation>
    <scope>NUCLEOTIDE SEQUENCE [LARGE SCALE GENOMIC DNA]</scope>
    <source>
        <strain evidence="1">S238N-H82</strain>
        <tissue evidence="1">Testes</tissue>
    </source>
</reference>
<dbReference type="EMBL" id="GG666798">
    <property type="protein sequence ID" value="EEN41756.1"/>
    <property type="molecule type" value="Genomic_DNA"/>
</dbReference>
<evidence type="ECO:0000313" key="1">
    <source>
        <dbReference type="EMBL" id="EEN41756.1"/>
    </source>
</evidence>
<sequence length="409" mass="45731">MAASTMKMSAQSIRFKIQIATLNVRGLSQISKRQELDELLARKRVDMCCLQETKVAREVSLVMRHGHLKLLVQDQCYGDMAYHTSESSFRTENNKTVRNQIDCVLGRISQTRMVTQARAYHVPQTSTNHRMVVTTISSPRKLWFSKQATRAKTIRMEELRGSTDKQEQWRSAVSTAVMAKVIGKYYNSLFNIDAAPLPPFKAAPLCTPVSVIEVAKVASRLKNGRSFGADGELLKHCSSQPVDPMANTIAKIRYAARENSATFLPGPRALNTLHRTVCSRLSQPELGHSIHTLLASKGCITEDGAFPESHRRFVNYELLADMAGTARIPTDTLQNRPNLHNSVQLLPCLKILQTLAAIRTDPFRGIVESRPPKMSATPAIGEHIARYKVVIGGERRLPPPMTPFRRHEP</sequence>
<dbReference type="InParanoid" id="C4A0C9"/>
<dbReference type="InterPro" id="IPR036691">
    <property type="entry name" value="Endo/exonu/phosph_ase_sf"/>
</dbReference>
<dbReference type="Gene3D" id="3.60.10.10">
    <property type="entry name" value="Endonuclease/exonuclease/phosphatase"/>
    <property type="match status" value="1"/>
</dbReference>
<dbReference type="SUPFAM" id="SSF56219">
    <property type="entry name" value="DNase I-like"/>
    <property type="match status" value="1"/>
</dbReference>
<protein>
    <recommendedName>
        <fullName evidence="2">Endonuclease/exonuclease/phosphatase domain-containing protein</fullName>
    </recommendedName>
</protein>
<proteinExistence type="predicted"/>